<keyword evidence="1" id="KW-0645">Protease</keyword>
<keyword evidence="3" id="KW-0720">Serine protease</keyword>
<protein>
    <recommendedName>
        <fullName evidence="7">Peptidase S8/S53 domain-containing protein</fullName>
    </recommendedName>
</protein>
<dbReference type="PROSITE" id="PS51892">
    <property type="entry name" value="SUBTILASE"/>
    <property type="match status" value="1"/>
</dbReference>
<dbReference type="Proteomes" id="UP000748025">
    <property type="component" value="Unassembled WGS sequence"/>
</dbReference>
<gene>
    <name evidence="5" type="ORF">E4U43_005321</name>
</gene>
<evidence type="ECO:0000313" key="5">
    <source>
        <dbReference type="EMBL" id="KAG5986863.1"/>
    </source>
</evidence>
<dbReference type="SUPFAM" id="SSF52743">
    <property type="entry name" value="Subtilisin-like"/>
    <property type="match status" value="1"/>
</dbReference>
<accession>A0A9P7N2Z1</accession>
<name>A0A9P7N2Z1_9HYPO</name>
<evidence type="ECO:0008006" key="7">
    <source>
        <dbReference type="Google" id="ProtNLM"/>
    </source>
</evidence>
<evidence type="ECO:0000313" key="6">
    <source>
        <dbReference type="Proteomes" id="UP000748025"/>
    </source>
</evidence>
<evidence type="ECO:0000256" key="1">
    <source>
        <dbReference type="ARBA" id="ARBA00022670"/>
    </source>
</evidence>
<dbReference type="PROSITE" id="PS00138">
    <property type="entry name" value="SUBTILASE_SER"/>
    <property type="match status" value="1"/>
</dbReference>
<dbReference type="OrthoDB" id="206201at2759"/>
<comment type="caution">
    <text evidence="5">The sequence shown here is derived from an EMBL/GenBank/DDBJ whole genome shotgun (WGS) entry which is preliminary data.</text>
</comment>
<comment type="similarity">
    <text evidence="4">Belongs to the peptidase S8 family.</text>
</comment>
<dbReference type="InterPro" id="IPR036852">
    <property type="entry name" value="Peptidase_S8/S53_dom_sf"/>
</dbReference>
<proteinExistence type="inferred from homology"/>
<reference evidence="5" key="1">
    <citation type="journal article" date="2020" name="bioRxiv">
        <title>Whole genome comparisons of ergot fungi reveals the divergence and evolution of species within the genus Claviceps are the result of varying mechanisms driving genome evolution and host range expansion.</title>
        <authorList>
            <person name="Wyka S.A."/>
            <person name="Mondo S.J."/>
            <person name="Liu M."/>
            <person name="Dettman J."/>
            <person name="Nalam V."/>
            <person name="Broders K.D."/>
        </authorList>
    </citation>
    <scope>NUCLEOTIDE SEQUENCE</scope>
    <source>
        <strain evidence="5">CCC 602</strain>
    </source>
</reference>
<dbReference type="Gene3D" id="3.40.50.200">
    <property type="entry name" value="Peptidase S8/S53 domain"/>
    <property type="match status" value="1"/>
</dbReference>
<dbReference type="GO" id="GO:0006508">
    <property type="term" value="P:proteolysis"/>
    <property type="evidence" value="ECO:0007669"/>
    <property type="project" value="UniProtKB-KW"/>
</dbReference>
<feature type="non-terminal residue" evidence="5">
    <location>
        <position position="1"/>
    </location>
</feature>
<evidence type="ECO:0000256" key="2">
    <source>
        <dbReference type="ARBA" id="ARBA00022801"/>
    </source>
</evidence>
<sequence length="64" mass="6460">NTISGTSMATPHIVGLAAYLAGLEGFPGAEALCKRIQQLATRNAIHNVPGGTVNLVAFNGNPSG</sequence>
<keyword evidence="6" id="KW-1185">Reference proteome</keyword>
<dbReference type="AlphaFoldDB" id="A0A9P7N2Z1"/>
<keyword evidence="2" id="KW-0378">Hydrolase</keyword>
<dbReference type="InterPro" id="IPR023828">
    <property type="entry name" value="Peptidase_S8_Ser-AS"/>
</dbReference>
<organism evidence="5 6">
    <name type="scientific">Claviceps pusilla</name>
    <dbReference type="NCBI Taxonomy" id="123648"/>
    <lineage>
        <taxon>Eukaryota</taxon>
        <taxon>Fungi</taxon>
        <taxon>Dikarya</taxon>
        <taxon>Ascomycota</taxon>
        <taxon>Pezizomycotina</taxon>
        <taxon>Sordariomycetes</taxon>
        <taxon>Hypocreomycetidae</taxon>
        <taxon>Hypocreales</taxon>
        <taxon>Clavicipitaceae</taxon>
        <taxon>Claviceps</taxon>
    </lineage>
</organism>
<evidence type="ECO:0000256" key="3">
    <source>
        <dbReference type="ARBA" id="ARBA00022825"/>
    </source>
</evidence>
<dbReference type="GO" id="GO:0004252">
    <property type="term" value="F:serine-type endopeptidase activity"/>
    <property type="evidence" value="ECO:0007669"/>
    <property type="project" value="InterPro"/>
</dbReference>
<comment type="caution">
    <text evidence="4">Lacks conserved residue(s) required for the propagation of feature annotation.</text>
</comment>
<dbReference type="EMBL" id="SRPW01003481">
    <property type="protein sequence ID" value="KAG5986863.1"/>
    <property type="molecule type" value="Genomic_DNA"/>
</dbReference>
<evidence type="ECO:0000256" key="4">
    <source>
        <dbReference type="PROSITE-ProRule" id="PRU01240"/>
    </source>
</evidence>